<dbReference type="EMBL" id="FZOO01000002">
    <property type="protein sequence ID" value="SNS12472.1"/>
    <property type="molecule type" value="Genomic_DNA"/>
</dbReference>
<dbReference type="InterPro" id="IPR038563">
    <property type="entry name" value="Endonuclease_7_sf"/>
</dbReference>
<dbReference type="InterPro" id="IPR044925">
    <property type="entry name" value="His-Me_finger_sf"/>
</dbReference>
<evidence type="ECO:0000313" key="1">
    <source>
        <dbReference type="EMBL" id="SNS12472.1"/>
    </source>
</evidence>
<organism evidence="1 2">
    <name type="scientific">Geodermatophilus pulveris</name>
    <dbReference type="NCBI Taxonomy" id="1564159"/>
    <lineage>
        <taxon>Bacteria</taxon>
        <taxon>Bacillati</taxon>
        <taxon>Actinomycetota</taxon>
        <taxon>Actinomycetes</taxon>
        <taxon>Geodermatophilales</taxon>
        <taxon>Geodermatophilaceae</taxon>
        <taxon>Geodermatophilus</taxon>
    </lineage>
</organism>
<proteinExistence type="predicted"/>
<dbReference type="SUPFAM" id="SSF54060">
    <property type="entry name" value="His-Me finger endonucleases"/>
    <property type="match status" value="1"/>
</dbReference>
<dbReference type="GO" id="GO:0004519">
    <property type="term" value="F:endonuclease activity"/>
    <property type="evidence" value="ECO:0007669"/>
    <property type="project" value="UniProtKB-KW"/>
</dbReference>
<sequence>MRSSRTASGFGSRCTSCHNAANSEYYFRRGHQLIKKQVLDMHVAQGGRCAICGDPAQHLDHDHATGATRQLLCQRCNQGLGLFRDEPGLLYAAALHVDAHRDRQLLARIRQTCVGPAPERPDGHPPVGS</sequence>
<dbReference type="InterPro" id="IPR004211">
    <property type="entry name" value="Endonuclease_7"/>
</dbReference>
<dbReference type="Pfam" id="PF02945">
    <property type="entry name" value="Endonuclease_7"/>
    <property type="match status" value="1"/>
</dbReference>
<keyword evidence="1" id="KW-0378">Hydrolase</keyword>
<dbReference type="AlphaFoldDB" id="A0A239BXU3"/>
<protein>
    <submittedName>
        <fullName evidence="1">Recombination endonuclease VII</fullName>
    </submittedName>
</protein>
<keyword evidence="1" id="KW-0255">Endonuclease</keyword>
<dbReference type="Proteomes" id="UP000198373">
    <property type="component" value="Unassembled WGS sequence"/>
</dbReference>
<gene>
    <name evidence="1" type="ORF">SAMN06893096_102124</name>
</gene>
<keyword evidence="1" id="KW-0540">Nuclease</keyword>
<accession>A0A239BXU3</accession>
<dbReference type="Gene3D" id="3.40.1800.10">
    <property type="entry name" value="His-Me finger endonucleases"/>
    <property type="match status" value="1"/>
</dbReference>
<keyword evidence="2" id="KW-1185">Reference proteome</keyword>
<dbReference type="RefSeq" id="WP_143424934.1">
    <property type="nucleotide sequence ID" value="NZ_FZOO01000002.1"/>
</dbReference>
<evidence type="ECO:0000313" key="2">
    <source>
        <dbReference type="Proteomes" id="UP000198373"/>
    </source>
</evidence>
<reference evidence="2" key="1">
    <citation type="submission" date="2017-06" db="EMBL/GenBank/DDBJ databases">
        <authorList>
            <person name="Varghese N."/>
            <person name="Submissions S."/>
        </authorList>
    </citation>
    <scope>NUCLEOTIDE SEQUENCE [LARGE SCALE GENOMIC DNA]</scope>
    <source>
        <strain evidence="2">DSM 46839</strain>
    </source>
</reference>
<name>A0A239BXU3_9ACTN</name>
<dbReference type="OrthoDB" id="581550at2"/>